<evidence type="ECO:0000256" key="1">
    <source>
        <dbReference type="PROSITE-ProRule" id="PRU00489"/>
    </source>
</evidence>
<keyword evidence="2" id="KW-0808">Transferase</keyword>
<dbReference type="GO" id="GO:0032259">
    <property type="term" value="P:methylation"/>
    <property type="evidence" value="ECO:0007669"/>
    <property type="project" value="UniProtKB-KW"/>
</dbReference>
<dbReference type="PROSITE" id="PS51143">
    <property type="entry name" value="MT_A70"/>
    <property type="match status" value="1"/>
</dbReference>
<keyword evidence="2" id="KW-0489">Methyltransferase</keyword>
<dbReference type="InterPro" id="IPR007757">
    <property type="entry name" value="MT-A70-like"/>
</dbReference>
<dbReference type="Proteomes" id="UP000251485">
    <property type="component" value="Unassembled WGS sequence"/>
</dbReference>
<comment type="similarity">
    <text evidence="1">Belongs to the MT-A70-like family.</text>
</comment>
<accession>A0A2X2C0Z4</accession>
<proteinExistence type="inferred from homology"/>
<sequence>MEILNNETKINCGNYTRQNVEMCLIATRGNGLPRKSASVRQIIYSCLGEHSEKPKEVHHRLEELYGDVPRLELFAREKYGDWDVYGDQAEESIQLI</sequence>
<dbReference type="GO" id="GO:0008168">
    <property type="term" value="F:methyltransferase activity"/>
    <property type="evidence" value="ECO:0007669"/>
    <property type="project" value="UniProtKB-KW"/>
</dbReference>
<gene>
    <name evidence="2" type="ORF">NCTC10975_00048</name>
</gene>
<evidence type="ECO:0000313" key="3">
    <source>
        <dbReference type="Proteomes" id="UP000251485"/>
    </source>
</evidence>
<dbReference type="REBASE" id="409597">
    <property type="entry name" value="M.Pmi10975ORF48P"/>
</dbReference>
<dbReference type="Pfam" id="PF05063">
    <property type="entry name" value="MT-A70"/>
    <property type="match status" value="1"/>
</dbReference>
<name>A0A2X2C0Z4_PROMI</name>
<reference evidence="2 3" key="1">
    <citation type="submission" date="2018-06" db="EMBL/GenBank/DDBJ databases">
        <authorList>
            <consortium name="Pathogen Informatics"/>
            <person name="Doyle S."/>
        </authorList>
    </citation>
    <scope>NUCLEOTIDE SEQUENCE [LARGE SCALE GENOMIC DNA]</scope>
    <source>
        <strain evidence="2 3">NCTC10975</strain>
    </source>
</reference>
<organism evidence="2 3">
    <name type="scientific">Proteus mirabilis</name>
    <dbReference type="NCBI Taxonomy" id="584"/>
    <lineage>
        <taxon>Bacteria</taxon>
        <taxon>Pseudomonadati</taxon>
        <taxon>Pseudomonadota</taxon>
        <taxon>Gammaproteobacteria</taxon>
        <taxon>Enterobacterales</taxon>
        <taxon>Morganellaceae</taxon>
        <taxon>Proteus</taxon>
    </lineage>
</organism>
<dbReference type="EMBL" id="UAUE01000001">
    <property type="protein sequence ID" value="SPY93725.1"/>
    <property type="molecule type" value="Genomic_DNA"/>
</dbReference>
<dbReference type="AlphaFoldDB" id="A0A2X2C0Z4"/>
<evidence type="ECO:0000313" key="2">
    <source>
        <dbReference type="EMBL" id="SPY93725.1"/>
    </source>
</evidence>
<protein>
    <submittedName>
        <fullName evidence="2">Transcriptional activator, adenine-specific DNA methyltransferase</fullName>
    </submittedName>
</protein>